<gene>
    <name evidence="1" type="ORF">AMECASPLE_032159</name>
</gene>
<proteinExistence type="predicted"/>
<dbReference type="EMBL" id="JAHRIP010004117">
    <property type="protein sequence ID" value="MEQ2281609.1"/>
    <property type="molecule type" value="Genomic_DNA"/>
</dbReference>
<name>A0ABV0XJF5_9TELE</name>
<comment type="caution">
    <text evidence="1">The sequence shown here is derived from an EMBL/GenBank/DDBJ whole genome shotgun (WGS) entry which is preliminary data.</text>
</comment>
<reference evidence="1 2" key="1">
    <citation type="submission" date="2021-06" db="EMBL/GenBank/DDBJ databases">
        <authorList>
            <person name="Palmer J.M."/>
        </authorList>
    </citation>
    <scope>NUCLEOTIDE SEQUENCE [LARGE SCALE GENOMIC DNA]</scope>
    <source>
        <strain evidence="1 2">AS_MEX2019</strain>
        <tissue evidence="1">Muscle</tissue>
    </source>
</reference>
<evidence type="ECO:0000313" key="1">
    <source>
        <dbReference type="EMBL" id="MEQ2281609.1"/>
    </source>
</evidence>
<sequence length="110" mass="12430">MKTASESQCTNSTLSSVCDLMSINMCLMETLLFLSDNTAFFFSFFQSMTITMLHFGHAHHKTVLFSNNYACTFDTISCDKSKLLHLQHIQPADCSLEDNCMAIIRSLRMA</sequence>
<dbReference type="Proteomes" id="UP001469553">
    <property type="component" value="Unassembled WGS sequence"/>
</dbReference>
<organism evidence="1 2">
    <name type="scientific">Ameca splendens</name>
    <dbReference type="NCBI Taxonomy" id="208324"/>
    <lineage>
        <taxon>Eukaryota</taxon>
        <taxon>Metazoa</taxon>
        <taxon>Chordata</taxon>
        <taxon>Craniata</taxon>
        <taxon>Vertebrata</taxon>
        <taxon>Euteleostomi</taxon>
        <taxon>Actinopterygii</taxon>
        <taxon>Neopterygii</taxon>
        <taxon>Teleostei</taxon>
        <taxon>Neoteleostei</taxon>
        <taxon>Acanthomorphata</taxon>
        <taxon>Ovalentaria</taxon>
        <taxon>Atherinomorphae</taxon>
        <taxon>Cyprinodontiformes</taxon>
        <taxon>Goodeidae</taxon>
        <taxon>Ameca</taxon>
    </lineage>
</organism>
<evidence type="ECO:0000313" key="2">
    <source>
        <dbReference type="Proteomes" id="UP001469553"/>
    </source>
</evidence>
<protein>
    <submittedName>
        <fullName evidence="1">Uncharacterized protein</fullName>
    </submittedName>
</protein>
<accession>A0ABV0XJF5</accession>
<keyword evidence="2" id="KW-1185">Reference proteome</keyword>